<gene>
    <name evidence="4" type="ORF">PsYK624_104680</name>
</gene>
<accession>A0A9P3LH41</accession>
<dbReference type="InterPro" id="IPR019775">
    <property type="entry name" value="WD40_repeat_CS"/>
</dbReference>
<dbReference type="Pfam" id="PF00400">
    <property type="entry name" value="WD40"/>
    <property type="match status" value="2"/>
</dbReference>
<evidence type="ECO:0000256" key="3">
    <source>
        <dbReference type="PROSITE-ProRule" id="PRU00221"/>
    </source>
</evidence>
<dbReference type="PANTHER" id="PTHR19879">
    <property type="entry name" value="TRANSCRIPTION INITIATION FACTOR TFIID"/>
    <property type="match status" value="1"/>
</dbReference>
<name>A0A9P3LH41_9APHY</name>
<dbReference type="InterPro" id="IPR001680">
    <property type="entry name" value="WD40_rpt"/>
</dbReference>
<dbReference type="PANTHER" id="PTHR19879:SF9">
    <property type="entry name" value="TRANSCRIPTION INITIATION FACTOR TFIID SUBUNIT 5"/>
    <property type="match status" value="1"/>
</dbReference>
<reference evidence="4 5" key="1">
    <citation type="submission" date="2021-08" db="EMBL/GenBank/DDBJ databases">
        <title>Draft Genome Sequence of Phanerochaete sordida strain YK-624.</title>
        <authorList>
            <person name="Mori T."/>
            <person name="Dohra H."/>
            <person name="Suzuki T."/>
            <person name="Kawagishi H."/>
            <person name="Hirai H."/>
        </authorList>
    </citation>
    <scope>NUCLEOTIDE SEQUENCE [LARGE SCALE GENOMIC DNA]</scope>
    <source>
        <strain evidence="4 5">YK-624</strain>
    </source>
</reference>
<evidence type="ECO:0000256" key="1">
    <source>
        <dbReference type="ARBA" id="ARBA00022574"/>
    </source>
</evidence>
<feature type="repeat" description="WD" evidence="3">
    <location>
        <begin position="490"/>
        <end position="522"/>
    </location>
</feature>
<dbReference type="InterPro" id="IPR015943">
    <property type="entry name" value="WD40/YVTN_repeat-like_dom_sf"/>
</dbReference>
<dbReference type="Proteomes" id="UP000703269">
    <property type="component" value="Unassembled WGS sequence"/>
</dbReference>
<dbReference type="PROSITE" id="PS50294">
    <property type="entry name" value="WD_REPEATS_REGION"/>
    <property type="match status" value="1"/>
</dbReference>
<keyword evidence="5" id="KW-1185">Reference proteome</keyword>
<protein>
    <submittedName>
        <fullName evidence="4">WD40 repeat domain-containing protein</fullName>
    </submittedName>
</protein>
<dbReference type="PROSITE" id="PS50082">
    <property type="entry name" value="WD_REPEATS_2"/>
    <property type="match status" value="2"/>
</dbReference>
<keyword evidence="2" id="KW-0677">Repeat</keyword>
<dbReference type="AlphaFoldDB" id="A0A9P3LH41"/>
<evidence type="ECO:0000313" key="4">
    <source>
        <dbReference type="EMBL" id="GJE94299.1"/>
    </source>
</evidence>
<dbReference type="Gene3D" id="2.130.10.10">
    <property type="entry name" value="YVTN repeat-like/Quinoprotein amine dehydrogenase"/>
    <property type="match status" value="2"/>
</dbReference>
<sequence>MFTLIRALDSEAAYHIYPSCLSGRGYGYPLWHPEPHQTGEPQIGDVGYLREGKFVRLFNINISAISYQVKEWSPRFKIEEALSLDVFRVAKSHATLIAGQLKSRGVERIQLHGEITGGIPSVASAGLGGGYSCREVYGAVLDLKSHADAETLYDNSTLEDYIRHEHHKWHAYATEEVKHRVRPEDIVLVSGWIKAPADWATVAFSNTSSTQSLSIKGQIGQFLGLSLSGTRRMAYSGPRMERKGAKYPKVADKNAPRNQCLFIKRYKIKKRLGIVQYLQAGAGYDSPPSRGGDESQSSAVLAADAGVEESGTLFCEGKNAMLEPVDILLDYILEVSNAQYAIARDEDIEGMLGGDIYPTDFSTYLRAKQPPVFVNDGFGRASVLELLLRTQARLEHPRITSPDLARWPAITAEGRANVGFGRIQLPIRVKDKYREIPKYAFLELSEATTTARSPHCYTLPSDGALVAAAWSTHITIWRTSDGLRLHRFSNDAAAGRVTAIAFSADGRRLASESGSAAVVIWDAIHGAALRHLTGHTKPARHIAFSPDGSILLSGDSDGTAIFWDARSGGTLATFALGTALRGVRFDSSGAHAAVTLANRVVLFALTPQIAQRAAIPLKAASDATVEFAPDGTRVLVCAPGTFARVYSTAKGKELLRLDARGRCAHAAAFADGGAAVVSVTAPKDDTQDVRVVRQDAARGTELFAVEDLPGTAAIAVSPDGALVVTPRDQGGIMVRNARSGQWIATVKGVARQVVTKLEFFPDSRRVLFAGATGPIGIVDVADTLRIL</sequence>
<evidence type="ECO:0000313" key="5">
    <source>
        <dbReference type="Proteomes" id="UP000703269"/>
    </source>
</evidence>
<comment type="caution">
    <text evidence="4">The sequence shown here is derived from an EMBL/GenBank/DDBJ whole genome shotgun (WGS) entry which is preliminary data.</text>
</comment>
<dbReference type="PROSITE" id="PS00678">
    <property type="entry name" value="WD_REPEATS_1"/>
    <property type="match status" value="1"/>
</dbReference>
<proteinExistence type="predicted"/>
<dbReference type="SUPFAM" id="SSF82171">
    <property type="entry name" value="DPP6 N-terminal domain-like"/>
    <property type="match status" value="1"/>
</dbReference>
<evidence type="ECO:0000256" key="2">
    <source>
        <dbReference type="ARBA" id="ARBA00022737"/>
    </source>
</evidence>
<dbReference type="EMBL" id="BPQB01000039">
    <property type="protein sequence ID" value="GJE94299.1"/>
    <property type="molecule type" value="Genomic_DNA"/>
</dbReference>
<organism evidence="4 5">
    <name type="scientific">Phanerochaete sordida</name>
    <dbReference type="NCBI Taxonomy" id="48140"/>
    <lineage>
        <taxon>Eukaryota</taxon>
        <taxon>Fungi</taxon>
        <taxon>Dikarya</taxon>
        <taxon>Basidiomycota</taxon>
        <taxon>Agaricomycotina</taxon>
        <taxon>Agaricomycetes</taxon>
        <taxon>Polyporales</taxon>
        <taxon>Phanerochaetaceae</taxon>
        <taxon>Phanerochaete</taxon>
    </lineage>
</organism>
<dbReference type="SMART" id="SM00320">
    <property type="entry name" value="WD40"/>
    <property type="match status" value="4"/>
</dbReference>
<dbReference type="OrthoDB" id="538223at2759"/>
<keyword evidence="1 3" id="KW-0853">WD repeat</keyword>
<feature type="repeat" description="WD" evidence="3">
    <location>
        <begin position="532"/>
        <end position="573"/>
    </location>
</feature>